<dbReference type="PANTHER" id="PTHR30203:SF32">
    <property type="entry name" value="CATION EFFLUX SYSTEM PROTEIN CUSC"/>
    <property type="match status" value="1"/>
</dbReference>
<comment type="caution">
    <text evidence="5">The sequence shown here is derived from an EMBL/GenBank/DDBJ whole genome shotgun (WGS) entry which is preliminary data.</text>
</comment>
<comment type="similarity">
    <text evidence="1 2">Belongs to the outer membrane factor (OMF) (TC 1.B.17) family.</text>
</comment>
<reference evidence="6" key="1">
    <citation type="journal article" date="2020" name="MBio">
        <title>Horizontal gene transfer to a defensive symbiont with a reduced genome amongst a multipartite beetle microbiome.</title>
        <authorList>
            <person name="Waterworth S.C."/>
            <person name="Florez L.V."/>
            <person name="Rees E.R."/>
            <person name="Hertweck C."/>
            <person name="Kaltenpoth M."/>
            <person name="Kwan J.C."/>
        </authorList>
    </citation>
    <scope>NUCLEOTIDE SEQUENCE [LARGE SCALE GENOMIC DNA]</scope>
</reference>
<dbReference type="PANTHER" id="PTHR30203">
    <property type="entry name" value="OUTER MEMBRANE CATION EFFLUX PROTEIN"/>
    <property type="match status" value="1"/>
</dbReference>
<dbReference type="Gene3D" id="2.20.200.10">
    <property type="entry name" value="Outer membrane efflux proteins (OEP)"/>
    <property type="match status" value="1"/>
</dbReference>
<dbReference type="SUPFAM" id="SSF56954">
    <property type="entry name" value="Outer membrane efflux proteins (OEP)"/>
    <property type="match status" value="1"/>
</dbReference>
<keyword evidence="2" id="KW-0564">Palmitate</keyword>
<dbReference type="Gene3D" id="1.20.1600.10">
    <property type="entry name" value="Outer membrane efflux proteins (OEP)"/>
    <property type="match status" value="1"/>
</dbReference>
<sequence length="465" mass="49886">MALAVLATLALAGCASSHYQRPALDLPAQWAQATPADGAATSTSTAPWWQRFADPQLDRLIDEALARNNDLATAALNVRQAQLNAGLAGDPLAVGPQASIDASNSQRLDTGETSRSRSGSVQAGVSYSVDLWGRLARQRDIAQWALQASEADRQTVRLNVIGTTADLYWQLAYLNQRLATGEQSLATALRTQQLVLAQYKAGAVSALERHEAEQSVLPQRSSLSQLRQTQVETRNALAILFNAAPGSNVLQQVLGQEPQALPAGVLPPVDEGLPAELLARRPDLRSAELSLRQSLANVDVVRTSYYPTLSLTGAVGSSSTSLGSLLANPAATLGAGLSLPFLGLKAMRLNTQIAQVEYETAVVNFRQTLYQAFTDVENALSARTRLAEQTDLQARNLAAAREAERLYEIRYRAGTVALRVWLDAQESRRTAELNLAQARLNQLQNQVTLYQAMGGDTVVAAASAP</sequence>
<keyword evidence="2" id="KW-0812">Transmembrane</keyword>
<dbReference type="EMBL" id="WNDQ01000030">
    <property type="protein sequence ID" value="KAF1020780.1"/>
    <property type="molecule type" value="Genomic_DNA"/>
</dbReference>
<dbReference type="Proteomes" id="UP000461670">
    <property type="component" value="Unassembled WGS sequence"/>
</dbReference>
<dbReference type="AlphaFoldDB" id="A0A7V8FNE1"/>
<evidence type="ECO:0000313" key="5">
    <source>
        <dbReference type="EMBL" id="KAF1020780.1"/>
    </source>
</evidence>
<evidence type="ECO:0000256" key="1">
    <source>
        <dbReference type="ARBA" id="ARBA00007613"/>
    </source>
</evidence>
<comment type="subcellular location">
    <subcellularLocation>
        <location evidence="2">Cell membrane</location>
        <topology evidence="2">Lipid-anchor</topology>
    </subcellularLocation>
</comment>
<keyword evidence="2" id="KW-0472">Membrane</keyword>
<evidence type="ECO:0000256" key="3">
    <source>
        <dbReference type="SAM" id="Coils"/>
    </source>
</evidence>
<proteinExistence type="inferred from homology"/>
<keyword evidence="2" id="KW-0449">Lipoprotein</keyword>
<feature type="region of interest" description="Disordered" evidence="4">
    <location>
        <begin position="98"/>
        <end position="119"/>
    </location>
</feature>
<dbReference type="Pfam" id="PF02321">
    <property type="entry name" value="OEP"/>
    <property type="match status" value="2"/>
</dbReference>
<evidence type="ECO:0000313" key="6">
    <source>
        <dbReference type="Proteomes" id="UP000461670"/>
    </source>
</evidence>
<dbReference type="InterPro" id="IPR003423">
    <property type="entry name" value="OMP_efflux"/>
</dbReference>
<accession>A0A7V8FNE1</accession>
<keyword evidence="2" id="KW-1134">Transmembrane beta strand</keyword>
<organism evidence="5 6">
    <name type="scientific">Paracidovorax wautersii</name>
    <dbReference type="NCBI Taxonomy" id="1177982"/>
    <lineage>
        <taxon>Bacteria</taxon>
        <taxon>Pseudomonadati</taxon>
        <taxon>Pseudomonadota</taxon>
        <taxon>Betaproteobacteria</taxon>
        <taxon>Burkholderiales</taxon>
        <taxon>Comamonadaceae</taxon>
        <taxon>Paracidovorax</taxon>
    </lineage>
</organism>
<protein>
    <submittedName>
        <fullName evidence="5">Toxin and drug export protein A</fullName>
    </submittedName>
</protein>
<dbReference type="GO" id="GO:0005886">
    <property type="term" value="C:plasma membrane"/>
    <property type="evidence" value="ECO:0007669"/>
    <property type="project" value="UniProtKB-SubCell"/>
</dbReference>
<keyword evidence="3" id="KW-0175">Coiled coil</keyword>
<gene>
    <name evidence="5" type="primary">tdeA</name>
    <name evidence="5" type="ORF">GAK30_02275</name>
</gene>
<dbReference type="InterPro" id="IPR010131">
    <property type="entry name" value="MdtP/NodT-like"/>
</dbReference>
<evidence type="ECO:0000256" key="4">
    <source>
        <dbReference type="SAM" id="MobiDB-lite"/>
    </source>
</evidence>
<feature type="coiled-coil region" evidence="3">
    <location>
        <begin position="426"/>
        <end position="453"/>
    </location>
</feature>
<dbReference type="NCBIfam" id="TIGR01845">
    <property type="entry name" value="outer_NodT"/>
    <property type="match status" value="1"/>
</dbReference>
<name>A0A7V8FNE1_9BURK</name>
<dbReference type="GO" id="GO:0015562">
    <property type="term" value="F:efflux transmembrane transporter activity"/>
    <property type="evidence" value="ECO:0007669"/>
    <property type="project" value="InterPro"/>
</dbReference>
<evidence type="ECO:0000256" key="2">
    <source>
        <dbReference type="RuleBase" id="RU362097"/>
    </source>
</evidence>